<evidence type="ECO:0000256" key="3">
    <source>
        <dbReference type="ARBA" id="ARBA00022679"/>
    </source>
</evidence>
<evidence type="ECO:0000256" key="4">
    <source>
        <dbReference type="ARBA" id="ARBA00022691"/>
    </source>
</evidence>
<dbReference type="GO" id="GO:0003677">
    <property type="term" value="F:DNA binding"/>
    <property type="evidence" value="ECO:0007669"/>
    <property type="project" value="InterPro"/>
</dbReference>
<organism evidence="7 8">
    <name type="scientific">Helicobacter pylori UM114</name>
    <dbReference type="NCBI Taxonomy" id="1355531"/>
    <lineage>
        <taxon>Bacteria</taxon>
        <taxon>Pseudomonadati</taxon>
        <taxon>Campylobacterota</taxon>
        <taxon>Epsilonproteobacteria</taxon>
        <taxon>Campylobacterales</taxon>
        <taxon>Helicobacteraceae</taxon>
        <taxon>Helicobacter</taxon>
    </lineage>
</organism>
<dbReference type="PRINTS" id="PR00506">
    <property type="entry name" value="D21N6MTFRASE"/>
</dbReference>
<dbReference type="SUPFAM" id="SSF53335">
    <property type="entry name" value="S-adenosyl-L-methionine-dependent methyltransferases"/>
    <property type="match status" value="1"/>
</dbReference>
<dbReference type="GO" id="GO:0032259">
    <property type="term" value="P:methylation"/>
    <property type="evidence" value="ECO:0007669"/>
    <property type="project" value="UniProtKB-KW"/>
</dbReference>
<dbReference type="AlphaFoldDB" id="T0G837"/>
<feature type="domain" description="DNA methylase N-4/N-6" evidence="6">
    <location>
        <begin position="12"/>
        <end position="274"/>
    </location>
</feature>
<keyword evidence="3 7" id="KW-0808">Transferase</keyword>
<reference evidence="7 8" key="1">
    <citation type="journal article" date="2013" name="Genome Announc.">
        <title>Multiple genome sequences of Helicobacter pylori strains of diverse disease and antibiotic resistance backgrounds from Malaysia.</title>
        <authorList>
            <person name="Rehvathy V."/>
            <person name="Tan M.H."/>
            <person name="Gunaletchumy S.P."/>
            <person name="Teh X."/>
            <person name="Wang S."/>
            <person name="Baybayan P."/>
            <person name="Singh S."/>
            <person name="Ashby M."/>
            <person name="Kaakoush N.O."/>
            <person name="Mitchell H.M."/>
            <person name="Croft L.J."/>
            <person name="Goh K.L."/>
            <person name="Loke M.F."/>
            <person name="Vadivelu J."/>
        </authorList>
    </citation>
    <scope>NUCLEOTIDE SEQUENCE [LARGE SCALE GENOMIC DNA]</scope>
    <source>
        <strain evidence="7 8">UM114</strain>
    </source>
</reference>
<dbReference type="REBASE" id="74070">
    <property type="entry name" value="M.HpyUM114ORF4005P"/>
</dbReference>
<dbReference type="Pfam" id="PF01555">
    <property type="entry name" value="N6_N4_Mtase"/>
    <property type="match status" value="1"/>
</dbReference>
<dbReference type="GO" id="GO:0009007">
    <property type="term" value="F:site-specific DNA-methyltransferase (adenine-specific) activity"/>
    <property type="evidence" value="ECO:0007669"/>
    <property type="project" value="UniProtKB-EC"/>
</dbReference>
<accession>T0G837</accession>
<proteinExistence type="predicted"/>
<evidence type="ECO:0000256" key="1">
    <source>
        <dbReference type="ARBA" id="ARBA00011900"/>
    </source>
</evidence>
<evidence type="ECO:0000256" key="2">
    <source>
        <dbReference type="ARBA" id="ARBA00022603"/>
    </source>
</evidence>
<keyword evidence="2 7" id="KW-0489">Methyltransferase</keyword>
<dbReference type="Gene3D" id="3.40.50.150">
    <property type="entry name" value="Vaccinia Virus protein VP39"/>
    <property type="match status" value="1"/>
</dbReference>
<comment type="caution">
    <text evidence="7">The sequence shown here is derived from an EMBL/GenBank/DDBJ whole genome shotgun (WGS) entry which is preliminary data.</text>
</comment>
<comment type="catalytic activity">
    <reaction evidence="5">
        <text>a 2'-deoxyadenosine in DNA + S-adenosyl-L-methionine = an N(6)-methyl-2'-deoxyadenosine in DNA + S-adenosyl-L-homocysteine + H(+)</text>
        <dbReference type="Rhea" id="RHEA:15197"/>
        <dbReference type="Rhea" id="RHEA-COMP:12418"/>
        <dbReference type="Rhea" id="RHEA-COMP:12419"/>
        <dbReference type="ChEBI" id="CHEBI:15378"/>
        <dbReference type="ChEBI" id="CHEBI:57856"/>
        <dbReference type="ChEBI" id="CHEBI:59789"/>
        <dbReference type="ChEBI" id="CHEBI:90615"/>
        <dbReference type="ChEBI" id="CHEBI:90616"/>
        <dbReference type="EC" id="2.1.1.72"/>
    </reaction>
</comment>
<dbReference type="EMBL" id="AUSS01000036">
    <property type="protein sequence ID" value="EPZ92167.1"/>
    <property type="molecule type" value="Genomic_DNA"/>
</dbReference>
<name>T0G837_HELPX</name>
<protein>
    <recommendedName>
        <fullName evidence="1">site-specific DNA-methyltransferase (adenine-specific)</fullName>
        <ecNumber evidence="1">2.1.1.72</ecNumber>
    </recommendedName>
</protein>
<dbReference type="GO" id="GO:0008170">
    <property type="term" value="F:N-methyltransferase activity"/>
    <property type="evidence" value="ECO:0007669"/>
    <property type="project" value="InterPro"/>
</dbReference>
<dbReference type="Proteomes" id="UP000015605">
    <property type="component" value="Unassembled WGS sequence"/>
</dbReference>
<evidence type="ECO:0000313" key="7">
    <source>
        <dbReference type="EMBL" id="EPZ92167.1"/>
    </source>
</evidence>
<dbReference type="PATRIC" id="fig|1355531.3.peg.1576"/>
<gene>
    <name evidence="7" type="ORF">N207_04005</name>
</gene>
<dbReference type="InterPro" id="IPR002941">
    <property type="entry name" value="DNA_methylase_N4/N6"/>
</dbReference>
<dbReference type="InterPro" id="IPR002295">
    <property type="entry name" value="N4/N6-MTase_EcoPI_Mod-like"/>
</dbReference>
<evidence type="ECO:0000256" key="5">
    <source>
        <dbReference type="ARBA" id="ARBA00047942"/>
    </source>
</evidence>
<sequence length="329" mass="38291">MFQQAYDKNEMRILDILLKIIANEIFGTHNFLGTFITKQATRSNAKHINITHEYVLSYAKNKAFAPGFKILRTLLPIYDKPLKDLMRTIKNVFKQKGQAQAQLVLKEQIRELSQKEHFNFLKNYNLVDEKGEIYSAKDLSTPSNPRSVAIQEINLFLEPLKSRGWSSDEKLKELYHQNRLIFKNNRPYEKYYLKESQDNCLSVLDFYSRQGTKDLEKLGLKGLFKTPKPVALIKYLLLCSTPKDSIILDFFAGSGTTAQAVIEVNKDYYLNWSFYLCQKEETIKNNPQAASILKNKGYQNTISDIMLLRLEKIIKRSEYEILKTKSILF</sequence>
<keyword evidence="4" id="KW-0949">S-adenosyl-L-methionine</keyword>
<evidence type="ECO:0000259" key="6">
    <source>
        <dbReference type="Pfam" id="PF01555"/>
    </source>
</evidence>
<evidence type="ECO:0000313" key="8">
    <source>
        <dbReference type="Proteomes" id="UP000015605"/>
    </source>
</evidence>
<dbReference type="InterPro" id="IPR029063">
    <property type="entry name" value="SAM-dependent_MTases_sf"/>
</dbReference>
<dbReference type="EC" id="2.1.1.72" evidence="1"/>